<protein>
    <recommendedName>
        <fullName evidence="3">Aminoglycoside phosphotransferase</fullName>
    </recommendedName>
</protein>
<evidence type="ECO:0000313" key="2">
    <source>
        <dbReference type="Proteomes" id="UP000276103"/>
    </source>
</evidence>
<dbReference type="InterPro" id="IPR011009">
    <property type="entry name" value="Kinase-like_dom_sf"/>
</dbReference>
<accession>A0A3S1AUJ4</accession>
<dbReference type="Gene3D" id="3.90.1200.10">
    <property type="match status" value="1"/>
</dbReference>
<reference evidence="1 2" key="1">
    <citation type="journal article" date="2019" name="Genome Biol. Evol.">
        <title>Day and night: Metabolic profiles and evolutionary relationships of six axenic non-marine cyanobacteria.</title>
        <authorList>
            <person name="Will S.E."/>
            <person name="Henke P."/>
            <person name="Boedeker C."/>
            <person name="Huang S."/>
            <person name="Brinkmann H."/>
            <person name="Rohde M."/>
            <person name="Jarek M."/>
            <person name="Friedl T."/>
            <person name="Seufert S."/>
            <person name="Schumacher M."/>
            <person name="Overmann J."/>
            <person name="Neumann-Schaal M."/>
            <person name="Petersen J."/>
        </authorList>
    </citation>
    <scope>NUCLEOTIDE SEQUENCE [LARGE SCALE GENOMIC DNA]</scope>
    <source>
        <strain evidence="1 2">SAG 1403-4b</strain>
    </source>
</reference>
<dbReference type="EMBL" id="RSCM01000001">
    <property type="protein sequence ID" value="RUS99475.1"/>
    <property type="molecule type" value="Genomic_DNA"/>
</dbReference>
<dbReference type="Pfam" id="PF01633">
    <property type="entry name" value="Choline_kinase"/>
    <property type="match status" value="1"/>
</dbReference>
<keyword evidence="2" id="KW-1185">Reference proteome</keyword>
<evidence type="ECO:0008006" key="3">
    <source>
        <dbReference type="Google" id="ProtNLM"/>
    </source>
</evidence>
<evidence type="ECO:0000313" key="1">
    <source>
        <dbReference type="EMBL" id="RUS99475.1"/>
    </source>
</evidence>
<comment type="caution">
    <text evidence="1">The sequence shown here is derived from an EMBL/GenBank/DDBJ whole genome shotgun (WGS) entry which is preliminary data.</text>
</comment>
<dbReference type="Proteomes" id="UP000276103">
    <property type="component" value="Unassembled WGS sequence"/>
</dbReference>
<name>A0A3S1AUJ4_ANAVA</name>
<gene>
    <name evidence="1" type="ORF">DSM107003_00590</name>
</gene>
<dbReference type="AlphaFoldDB" id="A0A3S1AUJ4"/>
<dbReference type="OrthoDB" id="3806873at2"/>
<dbReference type="SUPFAM" id="SSF56112">
    <property type="entry name" value="Protein kinase-like (PK-like)"/>
    <property type="match status" value="1"/>
</dbReference>
<organism evidence="1 2">
    <name type="scientific">Trichormus variabilis SAG 1403-4b</name>
    <dbReference type="NCBI Taxonomy" id="447716"/>
    <lineage>
        <taxon>Bacteria</taxon>
        <taxon>Bacillati</taxon>
        <taxon>Cyanobacteriota</taxon>
        <taxon>Cyanophyceae</taxon>
        <taxon>Nostocales</taxon>
        <taxon>Nostocaceae</taxon>
        <taxon>Trichormus</taxon>
    </lineage>
</organism>
<proteinExistence type="predicted"/>
<sequence>MPFILSSQNVFNYLISQGLCTQQEQSLSKIELKPAKNFNLLVSLPDGRQLLVKQERLNREGKTRGEFFDEWQVHNFCRTFPEISHLRSSLSEAIHFDAENSIIVFNYLNDYRDLSEFYTQENLFSTDISQSIGAALASIHRLTLNHQDYREFFQKTENTTNITTSNLSGELNRITPEVFGMVPADGLKFFTLYQRYDNLGKAIANLSAAFTPCCLTHNDLKLNNILISLNWETIIDHQSPLSDSIIRLIDWERATWGDPASDLGAIIASYLQIWLHSMVTSKTIPIEESLRLAAIPLQLLQPSLTSLVTAYLANFPEIIELRPDFLPLVVQFCGFSLIRSIQAILQHERTFGNSGICILQVAKSLLCRPQPSIITIFGMEISDLIPTSLSPAKIHPRL</sequence>
<dbReference type="RefSeq" id="WP_127051682.1">
    <property type="nucleotide sequence ID" value="NZ_RSCM01000001.1"/>
</dbReference>